<feature type="region of interest" description="Disordered" evidence="4">
    <location>
        <begin position="291"/>
        <end position="316"/>
    </location>
</feature>
<evidence type="ECO:0000259" key="5">
    <source>
        <dbReference type="Pfam" id="PF00248"/>
    </source>
</evidence>
<feature type="domain" description="NADP-dependent oxidoreductase" evidence="5">
    <location>
        <begin position="31"/>
        <end position="217"/>
    </location>
</feature>
<dbReference type="SUPFAM" id="SSF51430">
    <property type="entry name" value="NAD(P)-linked oxidoreductase"/>
    <property type="match status" value="1"/>
</dbReference>
<dbReference type="PANTHER" id="PTHR43827:SF3">
    <property type="entry name" value="NADP-DEPENDENT OXIDOREDUCTASE DOMAIN-CONTAINING PROTEIN"/>
    <property type="match status" value="1"/>
</dbReference>
<evidence type="ECO:0000313" key="7">
    <source>
        <dbReference type="Proteomes" id="UP000078240"/>
    </source>
</evidence>
<dbReference type="Gene3D" id="3.20.20.100">
    <property type="entry name" value="NADP-dependent oxidoreductase domain"/>
    <property type="match status" value="1"/>
</dbReference>
<proteinExistence type="inferred from homology"/>
<dbReference type="InterPro" id="IPR023210">
    <property type="entry name" value="NADP_OxRdtase_dom"/>
</dbReference>
<evidence type="ECO:0000256" key="4">
    <source>
        <dbReference type="SAM" id="MobiDB-lite"/>
    </source>
</evidence>
<dbReference type="AlphaFoldDB" id="A0A179GQ23"/>
<keyword evidence="2" id="KW-0521">NADP</keyword>
<evidence type="ECO:0000256" key="2">
    <source>
        <dbReference type="ARBA" id="ARBA00022857"/>
    </source>
</evidence>
<dbReference type="InterPro" id="IPR020471">
    <property type="entry name" value="AKR"/>
</dbReference>
<dbReference type="EMBL" id="LSBH01000004">
    <property type="protein sequence ID" value="OAQ80037.1"/>
    <property type="molecule type" value="Genomic_DNA"/>
</dbReference>
<accession>A0A179GQ23</accession>
<sequence length="316" mass="34760">MTSPAAATGPQTSSLIIGNALSIPKLIYGTAWKKERTADLVYAALKTGFRAVDTAAQPKHYDERGVGEGIGRAICEGIVNRKDLFIQTKFTPLNSQSETLPYDRFAPLVDMVHQSVQSSLKNFTFVGQEPYLDGLILHGPMDTIDDTMIVWKTLESYAPHRIRHLGLSNTTLSTLEAVYARASLKPAIVQNRFWSRTGFERALRSYCRENDMVFQAFWTITANRELLESEPVRFVAQNAGVDAVAAYYSLLVALGNLAVLDGTTDTAHMAADLEIEKVGFHARRPVARVYNNEGNEGNEGNGGNDSNITNGKNNSE</sequence>
<evidence type="ECO:0000256" key="3">
    <source>
        <dbReference type="ARBA" id="ARBA00023002"/>
    </source>
</evidence>
<gene>
    <name evidence="6" type="ORF">VFPBJ_05622</name>
</gene>
<comment type="similarity">
    <text evidence="1">Belongs to the aldo/keto reductase family.</text>
</comment>
<organism evidence="6 7">
    <name type="scientific">Purpureocillium lilacinum</name>
    <name type="common">Paecilomyces lilacinus</name>
    <dbReference type="NCBI Taxonomy" id="33203"/>
    <lineage>
        <taxon>Eukaryota</taxon>
        <taxon>Fungi</taxon>
        <taxon>Dikarya</taxon>
        <taxon>Ascomycota</taxon>
        <taxon>Pezizomycotina</taxon>
        <taxon>Sordariomycetes</taxon>
        <taxon>Hypocreomycetidae</taxon>
        <taxon>Hypocreales</taxon>
        <taxon>Ophiocordycipitaceae</taxon>
        <taxon>Purpureocillium</taxon>
    </lineage>
</organism>
<dbReference type="PANTHER" id="PTHR43827">
    <property type="entry name" value="2,5-DIKETO-D-GLUCONIC ACID REDUCTASE"/>
    <property type="match status" value="1"/>
</dbReference>
<comment type="caution">
    <text evidence="6">The sequence shown here is derived from an EMBL/GenBank/DDBJ whole genome shotgun (WGS) entry which is preliminary data.</text>
</comment>
<dbReference type="GO" id="GO:0016616">
    <property type="term" value="F:oxidoreductase activity, acting on the CH-OH group of donors, NAD or NADP as acceptor"/>
    <property type="evidence" value="ECO:0007669"/>
    <property type="project" value="UniProtKB-ARBA"/>
</dbReference>
<evidence type="ECO:0000256" key="1">
    <source>
        <dbReference type="ARBA" id="ARBA00007905"/>
    </source>
</evidence>
<dbReference type="InterPro" id="IPR036812">
    <property type="entry name" value="NAD(P)_OxRdtase_dom_sf"/>
</dbReference>
<protein>
    <submittedName>
        <fullName evidence="6">Aldo-keto reductase (AKR)</fullName>
    </submittedName>
</protein>
<evidence type="ECO:0000313" key="6">
    <source>
        <dbReference type="EMBL" id="OAQ80037.1"/>
    </source>
</evidence>
<dbReference type="Pfam" id="PF00248">
    <property type="entry name" value="Aldo_ket_red"/>
    <property type="match status" value="1"/>
</dbReference>
<feature type="compositionally biased region" description="Polar residues" evidence="4">
    <location>
        <begin position="305"/>
        <end position="316"/>
    </location>
</feature>
<keyword evidence="3" id="KW-0560">Oxidoreductase</keyword>
<name>A0A179GQ23_PURLI</name>
<dbReference type="Proteomes" id="UP000078240">
    <property type="component" value="Unassembled WGS sequence"/>
</dbReference>
<reference evidence="6 7" key="1">
    <citation type="submission" date="2016-01" db="EMBL/GenBank/DDBJ databases">
        <title>Biosynthesis of antibiotic leucinostatins and their inhibition on Phytophthora in bio-control Purpureocillium lilacinum.</title>
        <authorList>
            <person name="Wang G."/>
            <person name="Liu Z."/>
            <person name="Lin R."/>
            <person name="Li E."/>
            <person name="Mao Z."/>
            <person name="Ling J."/>
            <person name="Yin W."/>
            <person name="Xie B."/>
        </authorList>
    </citation>
    <scope>NUCLEOTIDE SEQUENCE [LARGE SCALE GENOMIC DNA]</scope>
    <source>
        <strain evidence="6">PLBJ-1</strain>
    </source>
</reference>